<keyword evidence="4 7" id="KW-0238">DNA-binding</keyword>
<keyword evidence="2" id="KW-0902">Two-component regulatory system</keyword>
<dbReference type="SMART" id="SM00862">
    <property type="entry name" value="Trans_reg_C"/>
    <property type="match status" value="1"/>
</dbReference>
<dbReference type="Pfam" id="PF00486">
    <property type="entry name" value="Trans_reg_C"/>
    <property type="match status" value="1"/>
</dbReference>
<proteinExistence type="predicted"/>
<evidence type="ECO:0000256" key="5">
    <source>
        <dbReference type="ARBA" id="ARBA00023163"/>
    </source>
</evidence>
<dbReference type="RefSeq" id="WP_146661442.1">
    <property type="nucleotide sequence ID" value="NZ_JMCC02000101.1"/>
</dbReference>
<evidence type="ECO:0000256" key="7">
    <source>
        <dbReference type="PROSITE-ProRule" id="PRU01091"/>
    </source>
</evidence>
<feature type="compositionally biased region" description="Acidic residues" evidence="8">
    <location>
        <begin position="232"/>
        <end position="261"/>
    </location>
</feature>
<dbReference type="PROSITE" id="PS51755">
    <property type="entry name" value="OMPR_PHOB"/>
    <property type="match status" value="1"/>
</dbReference>
<evidence type="ECO:0000256" key="1">
    <source>
        <dbReference type="ARBA" id="ARBA00022553"/>
    </source>
</evidence>
<dbReference type="InterPro" id="IPR039420">
    <property type="entry name" value="WalR-like"/>
</dbReference>
<dbReference type="GO" id="GO:0032993">
    <property type="term" value="C:protein-DNA complex"/>
    <property type="evidence" value="ECO:0007669"/>
    <property type="project" value="TreeGrafter"/>
</dbReference>
<sequence>MPTTILIVEDEQDLLDTLEFNLQREGYATRRAASGRAGLEAAALDPPPDLVLLDLMLPDLPGTEVCRQLRASERTRPVPVIMLTARGDELDRVVGFEVGADDYVTKPFSVRELLLRVRAILRRVGAPTEEPSRLQNGALELDISSHRVWVNAQEVRLTALEFRLLATLLSRAGRVQTRDTLLADVWGMHAGLTTRTVDTHVTRLRKKLGEVGRYIETLRGVGYRFRDLDELDDLDDEGSEDDFGDADPDADGDADGDDDPEAASVRPRDEP</sequence>
<evidence type="ECO:0000313" key="11">
    <source>
        <dbReference type="EMBL" id="KIG13297.1"/>
    </source>
</evidence>
<evidence type="ECO:0000256" key="4">
    <source>
        <dbReference type="ARBA" id="ARBA00023125"/>
    </source>
</evidence>
<dbReference type="InterPro" id="IPR001867">
    <property type="entry name" value="OmpR/PhoB-type_DNA-bd"/>
</dbReference>
<dbReference type="SMART" id="SM00448">
    <property type="entry name" value="REC"/>
    <property type="match status" value="1"/>
</dbReference>
<dbReference type="PANTHER" id="PTHR48111:SF21">
    <property type="entry name" value="DNA-BINDING DUAL MASTER TRANSCRIPTIONAL REGULATOR RPAA"/>
    <property type="match status" value="1"/>
</dbReference>
<dbReference type="SUPFAM" id="SSF46894">
    <property type="entry name" value="C-terminal effector domain of the bipartite response regulators"/>
    <property type="match status" value="1"/>
</dbReference>
<feature type="DNA-binding region" description="OmpR/PhoB-type" evidence="7">
    <location>
        <begin position="131"/>
        <end position="227"/>
    </location>
</feature>
<dbReference type="AlphaFoldDB" id="A0A0C2CZK8"/>
<dbReference type="GO" id="GO:0006355">
    <property type="term" value="P:regulation of DNA-templated transcription"/>
    <property type="evidence" value="ECO:0007669"/>
    <property type="project" value="InterPro"/>
</dbReference>
<dbReference type="InterPro" id="IPR036388">
    <property type="entry name" value="WH-like_DNA-bd_sf"/>
</dbReference>
<dbReference type="Proteomes" id="UP000031599">
    <property type="component" value="Unassembled WGS sequence"/>
</dbReference>
<dbReference type="FunFam" id="3.40.50.2300:FF:000001">
    <property type="entry name" value="DNA-binding response regulator PhoB"/>
    <property type="match status" value="1"/>
</dbReference>
<dbReference type="SUPFAM" id="SSF52172">
    <property type="entry name" value="CheY-like"/>
    <property type="match status" value="1"/>
</dbReference>
<reference evidence="11 12" key="1">
    <citation type="submission" date="2014-12" db="EMBL/GenBank/DDBJ databases">
        <title>Genome assembly of Enhygromyxa salina DSM 15201.</title>
        <authorList>
            <person name="Sharma G."/>
            <person name="Subramanian S."/>
        </authorList>
    </citation>
    <scope>NUCLEOTIDE SEQUENCE [LARGE SCALE GENOMIC DNA]</scope>
    <source>
        <strain evidence="11 12">DSM 15201</strain>
    </source>
</reference>
<dbReference type="CDD" id="cd00383">
    <property type="entry name" value="trans_reg_C"/>
    <property type="match status" value="1"/>
</dbReference>
<evidence type="ECO:0000256" key="8">
    <source>
        <dbReference type="SAM" id="MobiDB-lite"/>
    </source>
</evidence>
<dbReference type="Gene3D" id="6.10.250.690">
    <property type="match status" value="1"/>
</dbReference>
<keyword evidence="5" id="KW-0804">Transcription</keyword>
<evidence type="ECO:0000259" key="10">
    <source>
        <dbReference type="PROSITE" id="PS51755"/>
    </source>
</evidence>
<keyword evidence="3" id="KW-0805">Transcription regulation</keyword>
<dbReference type="GO" id="GO:0005829">
    <property type="term" value="C:cytosol"/>
    <property type="evidence" value="ECO:0007669"/>
    <property type="project" value="TreeGrafter"/>
</dbReference>
<feature type="domain" description="Response regulatory" evidence="9">
    <location>
        <begin position="4"/>
        <end position="121"/>
    </location>
</feature>
<dbReference type="Gene3D" id="3.40.50.2300">
    <property type="match status" value="1"/>
</dbReference>
<dbReference type="GO" id="GO:0000976">
    <property type="term" value="F:transcription cis-regulatory region binding"/>
    <property type="evidence" value="ECO:0007669"/>
    <property type="project" value="TreeGrafter"/>
</dbReference>
<name>A0A0C2CZK8_9BACT</name>
<accession>A0A0C2CZK8</accession>
<dbReference type="Pfam" id="PF00072">
    <property type="entry name" value="Response_reg"/>
    <property type="match status" value="1"/>
</dbReference>
<dbReference type="PROSITE" id="PS50110">
    <property type="entry name" value="RESPONSE_REGULATORY"/>
    <property type="match status" value="1"/>
</dbReference>
<organism evidence="11 12">
    <name type="scientific">Enhygromyxa salina</name>
    <dbReference type="NCBI Taxonomy" id="215803"/>
    <lineage>
        <taxon>Bacteria</taxon>
        <taxon>Pseudomonadati</taxon>
        <taxon>Myxococcota</taxon>
        <taxon>Polyangia</taxon>
        <taxon>Nannocystales</taxon>
        <taxon>Nannocystaceae</taxon>
        <taxon>Enhygromyxa</taxon>
    </lineage>
</organism>
<evidence type="ECO:0000256" key="2">
    <source>
        <dbReference type="ARBA" id="ARBA00023012"/>
    </source>
</evidence>
<gene>
    <name evidence="11" type="ORF">DB30_00345</name>
</gene>
<dbReference type="InterPro" id="IPR016032">
    <property type="entry name" value="Sig_transdc_resp-reg_C-effctor"/>
</dbReference>
<evidence type="ECO:0000256" key="6">
    <source>
        <dbReference type="PROSITE-ProRule" id="PRU00169"/>
    </source>
</evidence>
<dbReference type="InterPro" id="IPR011006">
    <property type="entry name" value="CheY-like_superfamily"/>
</dbReference>
<protein>
    <submittedName>
        <fullName evidence="11">Phosphate regulon transcriptional regulatory protein PhoB (SphR)</fullName>
    </submittedName>
</protein>
<evidence type="ECO:0000259" key="9">
    <source>
        <dbReference type="PROSITE" id="PS50110"/>
    </source>
</evidence>
<evidence type="ECO:0000256" key="3">
    <source>
        <dbReference type="ARBA" id="ARBA00023015"/>
    </source>
</evidence>
<feature type="domain" description="OmpR/PhoB-type" evidence="10">
    <location>
        <begin position="131"/>
        <end position="227"/>
    </location>
</feature>
<evidence type="ECO:0000313" key="12">
    <source>
        <dbReference type="Proteomes" id="UP000031599"/>
    </source>
</evidence>
<dbReference type="PANTHER" id="PTHR48111">
    <property type="entry name" value="REGULATOR OF RPOS"/>
    <property type="match status" value="1"/>
</dbReference>
<feature type="modified residue" description="4-aspartylphosphate" evidence="6">
    <location>
        <position position="54"/>
    </location>
</feature>
<feature type="region of interest" description="Disordered" evidence="8">
    <location>
        <begin position="232"/>
        <end position="271"/>
    </location>
</feature>
<comment type="caution">
    <text evidence="11">The sequence shown here is derived from an EMBL/GenBank/DDBJ whole genome shotgun (WGS) entry which is preliminary data.</text>
</comment>
<dbReference type="EMBL" id="JMCC02000101">
    <property type="protein sequence ID" value="KIG13297.1"/>
    <property type="molecule type" value="Genomic_DNA"/>
</dbReference>
<dbReference type="InterPro" id="IPR001789">
    <property type="entry name" value="Sig_transdc_resp-reg_receiver"/>
</dbReference>
<dbReference type="Gene3D" id="1.10.10.10">
    <property type="entry name" value="Winged helix-like DNA-binding domain superfamily/Winged helix DNA-binding domain"/>
    <property type="match status" value="1"/>
</dbReference>
<dbReference type="GO" id="GO:0000156">
    <property type="term" value="F:phosphorelay response regulator activity"/>
    <property type="evidence" value="ECO:0007669"/>
    <property type="project" value="TreeGrafter"/>
</dbReference>
<keyword evidence="1 6" id="KW-0597">Phosphoprotein</keyword>